<organism evidence="2 3">
    <name type="scientific">Nonlabens agnitus</name>
    <dbReference type="NCBI Taxonomy" id="870484"/>
    <lineage>
        <taxon>Bacteria</taxon>
        <taxon>Pseudomonadati</taxon>
        <taxon>Bacteroidota</taxon>
        <taxon>Flavobacteriia</taxon>
        <taxon>Flavobacteriales</taxon>
        <taxon>Flavobacteriaceae</taxon>
        <taxon>Nonlabens</taxon>
    </lineage>
</organism>
<dbReference type="RefSeq" id="WP_105982211.1">
    <property type="nucleotide sequence ID" value="NZ_MQUC01000003.1"/>
</dbReference>
<evidence type="ECO:0000313" key="3">
    <source>
        <dbReference type="Proteomes" id="UP000239532"/>
    </source>
</evidence>
<reference evidence="2 3" key="1">
    <citation type="submission" date="2016-11" db="EMBL/GenBank/DDBJ databases">
        <title>Trade-off between light-utilization and light-protection in marine flavobacteria.</title>
        <authorList>
            <person name="Kumagai Y."/>
        </authorList>
    </citation>
    <scope>NUCLEOTIDE SEQUENCE [LARGE SCALE GENOMIC DNA]</scope>
    <source>
        <strain evidence="2 3">JCM 17109</strain>
    </source>
</reference>
<dbReference type="OrthoDB" id="10013072at2"/>
<dbReference type="AlphaFoldDB" id="A0A2S9WSB2"/>
<keyword evidence="3" id="KW-1185">Reference proteome</keyword>
<keyword evidence="1" id="KW-1133">Transmembrane helix</keyword>
<dbReference type="Proteomes" id="UP000239532">
    <property type="component" value="Unassembled WGS sequence"/>
</dbReference>
<feature type="transmembrane region" description="Helical" evidence="1">
    <location>
        <begin position="102"/>
        <end position="118"/>
    </location>
</feature>
<keyword evidence="1" id="KW-0472">Membrane</keyword>
<evidence type="ECO:0000256" key="1">
    <source>
        <dbReference type="SAM" id="Phobius"/>
    </source>
</evidence>
<comment type="caution">
    <text evidence="2">The sequence shown here is derived from an EMBL/GenBank/DDBJ whole genome shotgun (WGS) entry which is preliminary data.</text>
</comment>
<proteinExistence type="predicted"/>
<gene>
    <name evidence="2" type="ORF">BST86_04345</name>
</gene>
<protein>
    <submittedName>
        <fullName evidence="2">Uncharacterized protein</fullName>
    </submittedName>
</protein>
<accession>A0A2S9WSB2</accession>
<name>A0A2S9WSB2_9FLAO</name>
<dbReference type="EMBL" id="MQUC01000003">
    <property type="protein sequence ID" value="PRP66373.1"/>
    <property type="molecule type" value="Genomic_DNA"/>
</dbReference>
<keyword evidence="1" id="KW-0812">Transmembrane</keyword>
<evidence type="ECO:0000313" key="2">
    <source>
        <dbReference type="EMBL" id="PRP66373.1"/>
    </source>
</evidence>
<sequence length="127" mass="14625">MENKTEIEIKKNDIRTLLLIIFVPILLTFGIEHFGKFHYQSYGGQISTLTLSGGSFTTPFGNKVIIEGGQKAYKRHSDGTYKINGYYTDKLPYYFQGLIKDIVYPTILIVVLLLVYFFKHKYSIKIS</sequence>
<feature type="transmembrane region" description="Helical" evidence="1">
    <location>
        <begin position="12"/>
        <end position="31"/>
    </location>
</feature>